<sequence length="940" mass="110720">MNFRKALFLIFVLSFTIVKAQNNSIHIKAELDTLNHSIKIQQKTTFFNTSNKTLTNFFLHNWANSFRDNETPLGKRFVEDYKKDFYFSKSKDKGSTKVFNITVNHLQSDFETLKDQPDILKITLPEPLASKDSIVISSTYIVKLPSAKFTGYGKTKKGYHLRYWYLVPAVFQDNKWQTMSNLNMDDLYQDVAYYTIDLNVPKNFIVESNLYQYKTKKGNLTNYYLVGNDKKDIIININKEKRFKSFQTKNTEIKTDIFDNKINYSATRKIIQREISFIEEYIGKHPHLELLIDANTVNKNSLREIYGLPHWLKPYPENFKWEMHFFQALTTKYIDDILLLNKRKDYWLNDGIQTFMMMEYIKKYYSNVSVLGKYAKYWGIRKYNLAKLNHNDKYPFIYQFSARKFYDQPLNMRSDSLSNFNRKVVSKYKAGLGLKYLQDFVGEDVLKNSLNEFYNNYKLKITDSDAFASIIQNKTSKDLRWFFGDYIQTSKKIDYKIKKVKFTKNKDSLEVTIKNKRNITAPVALYGVQKKKVHFKTWITDVDSTKTIKIKANGFDKLALNYEQIYPEYNSLDNFRNTNNTLIHKPLQFRFLKDVENAYYNQIFYKPDIKYNLYDGIILGVNFSNRAIIKHNFELSITPNYGTKSNSITGGFSLGYNHFLEKSKIYKIKYGLSGSNFHYAPNLAYNALSPYASIQFRRNSLRDVGSKFLIGKLFYINKEIAQGQQATERDHYKVANLKYVYNKPDVIKSLQYALNAELANNFTKLSTDFRYREYFDENRSFDLRFFGGIFLSNASEGNYFSFGLNRGSDYLFEENLFGRSEADGLFSQQFVIADGGFKSFYRENSYANQFILSGNSSVSVWRWLEVYNDIALLKNRDDNPRIFYENGIRLNFIPNILEFYLPVYTNQGWELNQPAYSSKVRFVITTNLDRIYNFIRRGIL</sequence>
<dbReference type="OrthoDB" id="9813075at2"/>
<organism evidence="2 3">
    <name type="scientific">Tenacibaculum adriaticum</name>
    <dbReference type="NCBI Taxonomy" id="413713"/>
    <lineage>
        <taxon>Bacteria</taxon>
        <taxon>Pseudomonadati</taxon>
        <taxon>Bacteroidota</taxon>
        <taxon>Flavobacteriia</taxon>
        <taxon>Flavobacteriales</taxon>
        <taxon>Flavobacteriaceae</taxon>
        <taxon>Tenacibaculum</taxon>
    </lineage>
</organism>
<evidence type="ECO:0000313" key="3">
    <source>
        <dbReference type="Proteomes" id="UP000323136"/>
    </source>
</evidence>
<evidence type="ECO:0008006" key="4">
    <source>
        <dbReference type="Google" id="ProtNLM"/>
    </source>
</evidence>
<comment type="caution">
    <text evidence="2">The sequence shown here is derived from an EMBL/GenBank/DDBJ whole genome shotgun (WGS) entry which is preliminary data.</text>
</comment>
<dbReference type="SUPFAM" id="SSF55486">
    <property type="entry name" value="Metalloproteases ('zincins'), catalytic domain"/>
    <property type="match status" value="1"/>
</dbReference>
<dbReference type="RefSeq" id="WP_148870852.1">
    <property type="nucleotide sequence ID" value="NZ_VNIA01000004.1"/>
</dbReference>
<dbReference type="Gene3D" id="1.10.390.10">
    <property type="entry name" value="Neutral Protease Domain 2"/>
    <property type="match status" value="1"/>
</dbReference>
<protein>
    <recommendedName>
        <fullName evidence="4">Aminopeptidase</fullName>
    </recommendedName>
</protein>
<gene>
    <name evidence="2" type="ORF">C7447_104199</name>
</gene>
<keyword evidence="1" id="KW-0732">Signal</keyword>
<dbReference type="AlphaFoldDB" id="A0A5S5DNI3"/>
<proteinExistence type="predicted"/>
<evidence type="ECO:0000256" key="1">
    <source>
        <dbReference type="SAM" id="SignalP"/>
    </source>
</evidence>
<dbReference type="Proteomes" id="UP000323136">
    <property type="component" value="Unassembled WGS sequence"/>
</dbReference>
<keyword evidence="3" id="KW-1185">Reference proteome</keyword>
<reference evidence="2 3" key="1">
    <citation type="submission" date="2019-07" db="EMBL/GenBank/DDBJ databases">
        <title>Genomic Encyclopedia of Type Strains, Phase IV (KMG-IV): sequencing the most valuable type-strain genomes for metagenomic binning, comparative biology and taxonomic classification.</title>
        <authorList>
            <person name="Goeker M."/>
        </authorList>
    </citation>
    <scope>NUCLEOTIDE SEQUENCE [LARGE SCALE GENOMIC DNA]</scope>
    <source>
        <strain evidence="2 3">DSM 18961</strain>
    </source>
</reference>
<accession>A0A5S5DNI3</accession>
<feature type="signal peptide" evidence="1">
    <location>
        <begin position="1"/>
        <end position="20"/>
    </location>
</feature>
<name>A0A5S5DNI3_9FLAO</name>
<evidence type="ECO:0000313" key="2">
    <source>
        <dbReference type="EMBL" id="TYP97510.1"/>
    </source>
</evidence>
<dbReference type="InterPro" id="IPR027268">
    <property type="entry name" value="Peptidase_M4/M1_CTD_sf"/>
</dbReference>
<dbReference type="EMBL" id="VNIA01000004">
    <property type="protein sequence ID" value="TYP97510.1"/>
    <property type="molecule type" value="Genomic_DNA"/>
</dbReference>
<feature type="chain" id="PRO_5024430153" description="Aminopeptidase" evidence="1">
    <location>
        <begin position="21"/>
        <end position="940"/>
    </location>
</feature>